<dbReference type="InParanoid" id="A0A168PLI4"/>
<dbReference type="OrthoDB" id="2265977at2759"/>
<gene>
    <name evidence="3" type="primary">ABSGL_08397.1 scaffold 10128</name>
</gene>
<organism evidence="3">
    <name type="scientific">Absidia glauca</name>
    <name type="common">Pin mould</name>
    <dbReference type="NCBI Taxonomy" id="4829"/>
    <lineage>
        <taxon>Eukaryota</taxon>
        <taxon>Fungi</taxon>
        <taxon>Fungi incertae sedis</taxon>
        <taxon>Mucoromycota</taxon>
        <taxon>Mucoromycotina</taxon>
        <taxon>Mucoromycetes</taxon>
        <taxon>Mucorales</taxon>
        <taxon>Cunninghamellaceae</taxon>
        <taxon>Absidia</taxon>
    </lineage>
</organism>
<feature type="region of interest" description="Disordered" evidence="1">
    <location>
        <begin position="151"/>
        <end position="186"/>
    </location>
</feature>
<evidence type="ECO:0000259" key="2">
    <source>
        <dbReference type="Pfam" id="PF17800"/>
    </source>
</evidence>
<protein>
    <recommendedName>
        <fullName evidence="2">Nucleoplasmin-like domain-containing protein</fullName>
    </recommendedName>
</protein>
<feature type="compositionally biased region" description="Basic and acidic residues" evidence="1">
    <location>
        <begin position="152"/>
        <end position="165"/>
    </location>
</feature>
<evidence type="ECO:0000313" key="3">
    <source>
        <dbReference type="EMBL" id="SAM02594.1"/>
    </source>
</evidence>
<dbReference type="OMA" id="FTLCTLD"/>
<accession>A0A168PLI4</accession>
<evidence type="ECO:0000256" key="1">
    <source>
        <dbReference type="SAM" id="MobiDB-lite"/>
    </source>
</evidence>
<dbReference type="Gene3D" id="2.60.120.340">
    <property type="entry name" value="Nucleoplasmin core domain"/>
    <property type="match status" value="1"/>
</dbReference>
<evidence type="ECO:0000313" key="4">
    <source>
        <dbReference type="Proteomes" id="UP000078561"/>
    </source>
</evidence>
<dbReference type="InterPro" id="IPR041232">
    <property type="entry name" value="NPL"/>
</dbReference>
<dbReference type="AlphaFoldDB" id="A0A168PLI4"/>
<reference evidence="3" key="1">
    <citation type="submission" date="2016-04" db="EMBL/GenBank/DDBJ databases">
        <authorList>
            <person name="Evans L.H."/>
            <person name="Alamgir A."/>
            <person name="Owens N."/>
            <person name="Weber N.D."/>
            <person name="Virtaneva K."/>
            <person name="Barbian K."/>
            <person name="Babar A."/>
            <person name="Rosenke K."/>
        </authorList>
    </citation>
    <scope>NUCLEOTIDE SEQUENCE [LARGE SCALE GENOMIC DNA]</scope>
    <source>
        <strain evidence="3">CBS 101.48</strain>
    </source>
</reference>
<feature type="domain" description="Nucleoplasmin-like" evidence="2">
    <location>
        <begin position="5"/>
        <end position="92"/>
    </location>
</feature>
<feature type="region of interest" description="Disordered" evidence="1">
    <location>
        <begin position="94"/>
        <end position="113"/>
    </location>
</feature>
<keyword evidence="4" id="KW-1185">Reference proteome</keyword>
<dbReference type="Proteomes" id="UP000078561">
    <property type="component" value="Unassembled WGS sequence"/>
</dbReference>
<dbReference type="STRING" id="4829.A0A168PLI4"/>
<sequence>MATKVWGLTLSPDQNPVPLQFGDLKLTQASLAWDAKPGNTQLKIRSKNDEFILCTLSERVDQQKLNLALNEDMLDCTLHVTGVNEIVLTGQVCDDNDDDDKDFQPDENDDDDDEVAGMMQFRDLSDNRFLSGFELRHFGLGSPPLMPVYDNIDLRKEEKTPEDKSLQGSDAIEDSQDDIQKMETKS</sequence>
<dbReference type="Pfam" id="PF17800">
    <property type="entry name" value="NPL"/>
    <property type="match status" value="1"/>
</dbReference>
<name>A0A168PLI4_ABSGL</name>
<proteinExistence type="predicted"/>
<dbReference type="EMBL" id="LT553932">
    <property type="protein sequence ID" value="SAM02594.1"/>
    <property type="molecule type" value="Genomic_DNA"/>
</dbReference>